<dbReference type="EC" id="2.7.11.1" evidence="1"/>
<reference evidence="10 11" key="1">
    <citation type="submission" date="2014-04" db="EMBL/GenBank/DDBJ databases">
        <authorList>
            <consortium name="International Citrus Genome Consortium"/>
            <person name="Gmitter F."/>
            <person name="Chen C."/>
            <person name="Farmerie W."/>
            <person name="Harkins T."/>
            <person name="Desany B."/>
            <person name="Mohiuddin M."/>
            <person name="Kodira C."/>
            <person name="Borodovsky M."/>
            <person name="Lomsadze A."/>
            <person name="Burns P."/>
            <person name="Jenkins J."/>
            <person name="Prochnik S."/>
            <person name="Shu S."/>
            <person name="Chapman J."/>
            <person name="Pitluck S."/>
            <person name="Schmutz J."/>
            <person name="Rokhsar D."/>
        </authorList>
    </citation>
    <scope>NUCLEOTIDE SEQUENCE</scope>
</reference>
<dbReference type="InterPro" id="IPR045216">
    <property type="entry name" value="CK2_alpha"/>
</dbReference>
<keyword evidence="9" id="KW-0472">Membrane</keyword>
<evidence type="ECO:0000313" key="10">
    <source>
        <dbReference type="EMBL" id="KDO78953.1"/>
    </source>
</evidence>
<evidence type="ECO:0000256" key="4">
    <source>
        <dbReference type="ARBA" id="ARBA00022741"/>
    </source>
</evidence>
<keyword evidence="2" id="KW-0723">Serine/threonine-protein kinase</keyword>
<dbReference type="AlphaFoldDB" id="A0A067GGW1"/>
<organism evidence="10 11">
    <name type="scientific">Citrus sinensis</name>
    <name type="common">Sweet orange</name>
    <name type="synonym">Citrus aurantium var. sinensis</name>
    <dbReference type="NCBI Taxonomy" id="2711"/>
    <lineage>
        <taxon>Eukaryota</taxon>
        <taxon>Viridiplantae</taxon>
        <taxon>Streptophyta</taxon>
        <taxon>Embryophyta</taxon>
        <taxon>Tracheophyta</taxon>
        <taxon>Spermatophyta</taxon>
        <taxon>Magnoliopsida</taxon>
        <taxon>eudicotyledons</taxon>
        <taxon>Gunneridae</taxon>
        <taxon>Pentapetalae</taxon>
        <taxon>rosids</taxon>
        <taxon>malvids</taxon>
        <taxon>Sapindales</taxon>
        <taxon>Rutaceae</taxon>
        <taxon>Aurantioideae</taxon>
        <taxon>Citrus</taxon>
    </lineage>
</organism>
<feature type="transmembrane region" description="Helical" evidence="9">
    <location>
        <begin position="20"/>
        <end position="41"/>
    </location>
</feature>
<feature type="transmembrane region" description="Helical" evidence="9">
    <location>
        <begin position="62"/>
        <end position="82"/>
    </location>
</feature>
<comment type="catalytic activity">
    <reaction evidence="8">
        <text>L-seryl-[protein] + ATP = O-phospho-L-seryl-[protein] + ADP + H(+)</text>
        <dbReference type="Rhea" id="RHEA:17989"/>
        <dbReference type="Rhea" id="RHEA-COMP:9863"/>
        <dbReference type="Rhea" id="RHEA-COMP:11604"/>
        <dbReference type="ChEBI" id="CHEBI:15378"/>
        <dbReference type="ChEBI" id="CHEBI:29999"/>
        <dbReference type="ChEBI" id="CHEBI:30616"/>
        <dbReference type="ChEBI" id="CHEBI:83421"/>
        <dbReference type="ChEBI" id="CHEBI:456216"/>
        <dbReference type="EC" id="2.7.11.1"/>
    </reaction>
</comment>
<keyword evidence="11" id="KW-1185">Reference proteome</keyword>
<accession>A0A067GGW1</accession>
<evidence type="ECO:0000256" key="2">
    <source>
        <dbReference type="ARBA" id="ARBA00022527"/>
    </source>
</evidence>
<dbReference type="PANTHER" id="PTHR24054">
    <property type="entry name" value="CASEIN KINASE II SUBUNIT ALPHA"/>
    <property type="match status" value="1"/>
</dbReference>
<evidence type="ECO:0000256" key="5">
    <source>
        <dbReference type="ARBA" id="ARBA00022777"/>
    </source>
</evidence>
<evidence type="ECO:0000256" key="9">
    <source>
        <dbReference type="SAM" id="Phobius"/>
    </source>
</evidence>
<comment type="catalytic activity">
    <reaction evidence="7">
        <text>L-threonyl-[protein] + ATP = O-phospho-L-threonyl-[protein] + ADP + H(+)</text>
        <dbReference type="Rhea" id="RHEA:46608"/>
        <dbReference type="Rhea" id="RHEA-COMP:11060"/>
        <dbReference type="Rhea" id="RHEA-COMP:11605"/>
        <dbReference type="ChEBI" id="CHEBI:15378"/>
        <dbReference type="ChEBI" id="CHEBI:30013"/>
        <dbReference type="ChEBI" id="CHEBI:30616"/>
        <dbReference type="ChEBI" id="CHEBI:61977"/>
        <dbReference type="ChEBI" id="CHEBI:456216"/>
        <dbReference type="EC" id="2.7.11.1"/>
    </reaction>
</comment>
<keyword evidence="5" id="KW-0418">Kinase</keyword>
<gene>
    <name evidence="10" type="ORF">CISIN_1g0138972mg</name>
</gene>
<evidence type="ECO:0000256" key="3">
    <source>
        <dbReference type="ARBA" id="ARBA00022679"/>
    </source>
</evidence>
<dbReference type="SUPFAM" id="SSF56112">
    <property type="entry name" value="Protein kinase-like (PK-like)"/>
    <property type="match status" value="1"/>
</dbReference>
<dbReference type="Proteomes" id="UP000027120">
    <property type="component" value="Unassembled WGS sequence"/>
</dbReference>
<dbReference type="PANTHER" id="PTHR24054:SF0">
    <property type="entry name" value="CASEIN KINASE II SUBUNIT ALPHA"/>
    <property type="match status" value="1"/>
</dbReference>
<feature type="non-terminal residue" evidence="10">
    <location>
        <position position="1"/>
    </location>
</feature>
<sequence length="95" mass="10439">YFKGPELLVDLQDYDYSLDLWSLGCMFAGMVSVSPSVLFYVSGLGHSCLNTWFLRTCSIPFFPLNLLIPICGVYASGLGHIFSVSSPKTILPPTL</sequence>
<protein>
    <recommendedName>
        <fullName evidence="1">non-specific serine/threonine protein kinase</fullName>
        <ecNumber evidence="1">2.7.11.1</ecNumber>
    </recommendedName>
</protein>
<evidence type="ECO:0000256" key="6">
    <source>
        <dbReference type="ARBA" id="ARBA00022840"/>
    </source>
</evidence>
<keyword evidence="6" id="KW-0067">ATP-binding</keyword>
<evidence type="ECO:0000313" key="11">
    <source>
        <dbReference type="Proteomes" id="UP000027120"/>
    </source>
</evidence>
<evidence type="ECO:0000256" key="7">
    <source>
        <dbReference type="ARBA" id="ARBA00047899"/>
    </source>
</evidence>
<keyword evidence="9" id="KW-0812">Transmembrane</keyword>
<proteinExistence type="predicted"/>
<evidence type="ECO:0000256" key="8">
    <source>
        <dbReference type="ARBA" id="ARBA00048679"/>
    </source>
</evidence>
<keyword evidence="9" id="KW-1133">Transmembrane helix</keyword>
<evidence type="ECO:0000256" key="1">
    <source>
        <dbReference type="ARBA" id="ARBA00012513"/>
    </source>
</evidence>
<dbReference type="GO" id="GO:0004674">
    <property type="term" value="F:protein serine/threonine kinase activity"/>
    <property type="evidence" value="ECO:0007669"/>
    <property type="project" value="UniProtKB-KW"/>
</dbReference>
<keyword evidence="3" id="KW-0808">Transferase</keyword>
<dbReference type="Gene3D" id="1.10.510.10">
    <property type="entry name" value="Transferase(Phosphotransferase) domain 1"/>
    <property type="match status" value="1"/>
</dbReference>
<name>A0A067GGW1_CITSI</name>
<dbReference type="GO" id="GO:0005524">
    <property type="term" value="F:ATP binding"/>
    <property type="evidence" value="ECO:0007669"/>
    <property type="project" value="UniProtKB-KW"/>
</dbReference>
<dbReference type="EMBL" id="KK784878">
    <property type="protein sequence ID" value="KDO78953.1"/>
    <property type="molecule type" value="Genomic_DNA"/>
</dbReference>
<keyword evidence="4" id="KW-0547">Nucleotide-binding</keyword>
<dbReference type="InterPro" id="IPR011009">
    <property type="entry name" value="Kinase-like_dom_sf"/>
</dbReference>